<dbReference type="PANTHER" id="PTHR43918">
    <property type="entry name" value="ACETYLCHOLINESTERASE"/>
    <property type="match status" value="1"/>
</dbReference>
<feature type="domain" description="Carboxylesterase type B" evidence="4">
    <location>
        <begin position="19"/>
        <end position="354"/>
    </location>
</feature>
<feature type="domain" description="Carboxylesterase type B" evidence="4">
    <location>
        <begin position="420"/>
        <end position="526"/>
    </location>
</feature>
<keyword evidence="2 3" id="KW-0378">Hydrolase</keyword>
<dbReference type="Pfam" id="PF00135">
    <property type="entry name" value="COesterase"/>
    <property type="match status" value="2"/>
</dbReference>
<comment type="similarity">
    <text evidence="1 3">Belongs to the type-B carboxylesterase/lipase family.</text>
</comment>
<keyword evidence="6" id="KW-1185">Reference proteome</keyword>
<dbReference type="GO" id="GO:0052689">
    <property type="term" value="F:carboxylic ester hydrolase activity"/>
    <property type="evidence" value="ECO:0007669"/>
    <property type="project" value="TreeGrafter"/>
</dbReference>
<dbReference type="Gene3D" id="3.40.50.1820">
    <property type="entry name" value="alpha/beta hydrolase"/>
    <property type="match status" value="1"/>
</dbReference>
<accession>A0A4R6QP49</accession>
<dbReference type="SUPFAM" id="SSF53474">
    <property type="entry name" value="alpha/beta-Hydrolases"/>
    <property type="match status" value="1"/>
</dbReference>
<evidence type="ECO:0000256" key="1">
    <source>
        <dbReference type="ARBA" id="ARBA00005964"/>
    </source>
</evidence>
<evidence type="ECO:0000313" key="6">
    <source>
        <dbReference type="Proteomes" id="UP000295361"/>
    </source>
</evidence>
<reference evidence="5 6" key="1">
    <citation type="submission" date="2019-03" db="EMBL/GenBank/DDBJ databases">
        <title>Genomic Encyclopedia of Type Strains, Phase IV (KMG-IV): sequencing the most valuable type-strain genomes for metagenomic binning, comparative biology and taxonomic classification.</title>
        <authorList>
            <person name="Goeker M."/>
        </authorList>
    </citation>
    <scope>NUCLEOTIDE SEQUENCE [LARGE SCALE GENOMIC DNA]</scope>
    <source>
        <strain evidence="5 6">DSM 16998</strain>
    </source>
</reference>
<evidence type="ECO:0000313" key="5">
    <source>
        <dbReference type="EMBL" id="TDP72262.1"/>
    </source>
</evidence>
<dbReference type="EMBL" id="SNXS01000002">
    <property type="protein sequence ID" value="TDP72262.1"/>
    <property type="molecule type" value="Genomic_DNA"/>
</dbReference>
<dbReference type="PROSITE" id="PS00122">
    <property type="entry name" value="CARBOXYLESTERASE_B_1"/>
    <property type="match status" value="1"/>
</dbReference>
<comment type="caution">
    <text evidence="5">The sequence shown here is derived from an EMBL/GenBank/DDBJ whole genome shotgun (WGS) entry which is preliminary data.</text>
</comment>
<gene>
    <name evidence="5" type="ORF">DES47_1027</name>
</gene>
<dbReference type="InterPro" id="IPR029058">
    <property type="entry name" value="AB_hydrolase_fold"/>
</dbReference>
<evidence type="ECO:0000259" key="4">
    <source>
        <dbReference type="Pfam" id="PF00135"/>
    </source>
</evidence>
<protein>
    <recommendedName>
        <fullName evidence="3">Carboxylic ester hydrolase</fullName>
        <ecNumber evidence="3">3.1.1.-</ecNumber>
    </recommendedName>
</protein>
<organism evidence="5 6">
    <name type="scientific">Roseateles toxinivorans</name>
    <dbReference type="NCBI Taxonomy" id="270368"/>
    <lineage>
        <taxon>Bacteria</taxon>
        <taxon>Pseudomonadati</taxon>
        <taxon>Pseudomonadota</taxon>
        <taxon>Betaproteobacteria</taxon>
        <taxon>Burkholderiales</taxon>
        <taxon>Sphaerotilaceae</taxon>
        <taxon>Roseateles</taxon>
    </lineage>
</organism>
<dbReference type="AlphaFoldDB" id="A0A4R6QP49"/>
<dbReference type="InParanoid" id="A0A4R6QP49"/>
<dbReference type="PANTHER" id="PTHR43918:SF4">
    <property type="entry name" value="CARBOXYLIC ESTER HYDROLASE"/>
    <property type="match status" value="1"/>
</dbReference>
<dbReference type="InterPro" id="IPR002018">
    <property type="entry name" value="CarbesteraseB"/>
</dbReference>
<name>A0A4R6QP49_9BURK</name>
<dbReference type="Proteomes" id="UP000295361">
    <property type="component" value="Unassembled WGS sequence"/>
</dbReference>
<dbReference type="InterPro" id="IPR019826">
    <property type="entry name" value="Carboxylesterase_B_AS"/>
</dbReference>
<proteinExistence type="inferred from homology"/>
<sequence>MPAPHSVGALTDRLVAPGATVNTAAGAVRGYQRGGVHCFKGLAYAGAPTAEHRFRRAPDLAAWTGVRNAYNYGPVCPRWTAPADLSNNEWAFLLQRGAESAAQEDCLRINVWTSSTRPEHPRPVMLWLHGQGFMSGSSQDFLATDGENLARTQEVVVMSLNHRVGPLGLLHLGELSGAEYADSGNAGMIDIIDALRWVRTNAEAFGGDPDNVTLFGQSGGGFKISVLLAMPEARGLFHKAIIQSGARLRVHTSASATVLTERTLQRLAINSRTGLSALQCVPLNRLLQAAQDASMEMAPATPDDTGYRNAPGFYWMPVAGVPSLPTQPVDPDAPEQSRHVPLLVGTTLNEFAPCMTFPGAETLTWAELPAKLAPQLGDRVTAAIAAVRAIEPSACPVDVWSVLGGRRFRQAAVALCDARVRQQQAAPVFNYLFRWRTAMFEGRPGAFHCACLPFVFNNTDLCDHATGGDSRAQRLATRMSRAWAQFARTGHPGHDDLPAWPAFTPCERAVMVFDDHCQVARNLDTELLALLPGN</sequence>
<evidence type="ECO:0000256" key="2">
    <source>
        <dbReference type="ARBA" id="ARBA00022801"/>
    </source>
</evidence>
<dbReference type="RefSeq" id="WP_166651870.1">
    <property type="nucleotide sequence ID" value="NZ_SNXS01000002.1"/>
</dbReference>
<dbReference type="InterPro" id="IPR050654">
    <property type="entry name" value="AChE-related_enzymes"/>
</dbReference>
<evidence type="ECO:0000256" key="3">
    <source>
        <dbReference type="RuleBase" id="RU361235"/>
    </source>
</evidence>
<dbReference type="EC" id="3.1.1.-" evidence="3"/>